<sequence>MFSRTLAACACAVAFTLSSSAQIEDSGLLQVDPWGTGFLAAGEPALPVTMWQASDSASLLALMQAAPTEGLTPTGRKLMRRIALSPAAAPQGDDTAPLLAERARIIFALGEPAAAAGLIARLDTAPEGMDAAEITADLNLAIGNEAEACADPLGGPKDGAYWARLRAVCAALRDNGAGAELAIEMAAGQGVKDGWLTSAVFAASGELPKPPPARYDSGLAIAISVKAGLAPPDSPLSDTRPDLAAALVTRPGIPASVRNAAAAIAAEAGLVDTAAWRNTLDTALADPDFTPESRVEVALATARNIDMPQDGRADALADALNAAAVSPARFAAVSRVLAEDLARLSLTKETAPHALLFARASIAAGDFEGAELWTLVPDIDGAPDIKPFDFAMIDALAVLAGNGDPDAAATRLIETATAKGDGKTAARLFALWTVAGIAPPPAARALMAAESETPGKTGKPGAVLAMLAAADAGAAGETILAAVTLVGSDPSGRDAADLALVGAALRRINAPEAAASLALEASGYWKAAK</sequence>
<organism evidence="2 3">
    <name type="scientific">Hyphomonas johnsonii MHS-2</name>
    <dbReference type="NCBI Taxonomy" id="1280950"/>
    <lineage>
        <taxon>Bacteria</taxon>
        <taxon>Pseudomonadati</taxon>
        <taxon>Pseudomonadota</taxon>
        <taxon>Alphaproteobacteria</taxon>
        <taxon>Hyphomonadales</taxon>
        <taxon>Hyphomonadaceae</taxon>
        <taxon>Hyphomonas</taxon>
    </lineage>
</organism>
<evidence type="ECO:0000256" key="1">
    <source>
        <dbReference type="SAM" id="SignalP"/>
    </source>
</evidence>
<proteinExistence type="predicted"/>
<feature type="signal peptide" evidence="1">
    <location>
        <begin position="1"/>
        <end position="21"/>
    </location>
</feature>
<accession>A0A059FM33</accession>
<gene>
    <name evidence="2" type="ORF">HJO_11397</name>
</gene>
<feature type="chain" id="PRO_5001573128" description="Antifreeze glycopeptide polyprotein" evidence="1">
    <location>
        <begin position="22"/>
        <end position="529"/>
    </location>
</feature>
<dbReference type="PATRIC" id="fig|1280950.3.peg.2283"/>
<dbReference type="RefSeq" id="WP_035616989.1">
    <property type="nucleotide sequence ID" value="NZ_ARYK01000005.1"/>
</dbReference>
<comment type="caution">
    <text evidence="2">The sequence shown here is derived from an EMBL/GenBank/DDBJ whole genome shotgun (WGS) entry which is preliminary data.</text>
</comment>
<dbReference type="Proteomes" id="UP000025171">
    <property type="component" value="Unassembled WGS sequence"/>
</dbReference>
<keyword evidence="3" id="KW-1185">Reference proteome</keyword>
<reference evidence="2 3" key="1">
    <citation type="journal article" date="2014" name="Antonie Van Leeuwenhoek">
        <title>Hyphomonas beringensis sp. nov. and Hyphomonas chukchiensis sp. nov., isolated from surface seawater of the Bering Sea and Chukchi Sea.</title>
        <authorList>
            <person name="Li C."/>
            <person name="Lai Q."/>
            <person name="Li G."/>
            <person name="Dong C."/>
            <person name="Wang J."/>
            <person name="Liao Y."/>
            <person name="Shao Z."/>
        </authorList>
    </citation>
    <scope>NUCLEOTIDE SEQUENCE [LARGE SCALE GENOMIC DNA]</scope>
    <source>
        <strain evidence="2 3">MHS-2</strain>
    </source>
</reference>
<dbReference type="OrthoDB" id="7615437at2"/>
<keyword evidence="1" id="KW-0732">Signal</keyword>
<dbReference type="EMBL" id="ARYK01000005">
    <property type="protein sequence ID" value="KCZ91719.1"/>
    <property type="molecule type" value="Genomic_DNA"/>
</dbReference>
<evidence type="ECO:0008006" key="4">
    <source>
        <dbReference type="Google" id="ProtNLM"/>
    </source>
</evidence>
<dbReference type="STRING" id="1280950.HJO_11397"/>
<evidence type="ECO:0000313" key="2">
    <source>
        <dbReference type="EMBL" id="KCZ91719.1"/>
    </source>
</evidence>
<protein>
    <recommendedName>
        <fullName evidence="4">Antifreeze glycopeptide polyprotein</fullName>
    </recommendedName>
</protein>
<evidence type="ECO:0000313" key="3">
    <source>
        <dbReference type="Proteomes" id="UP000025171"/>
    </source>
</evidence>
<dbReference type="AlphaFoldDB" id="A0A059FM33"/>
<dbReference type="eggNOG" id="ENOG5033AA5">
    <property type="taxonomic scope" value="Bacteria"/>
</dbReference>
<name>A0A059FM33_9PROT</name>